<reference evidence="1 2" key="1">
    <citation type="journal article" date="2018" name="Front. Plant Sci.">
        <title>Red Clover (Trifolium pratense) and Zigzag Clover (T. medium) - A Picture of Genomic Similarities and Differences.</title>
        <authorList>
            <person name="Dluhosova J."/>
            <person name="Istvanek J."/>
            <person name="Nedelnik J."/>
            <person name="Repkova J."/>
        </authorList>
    </citation>
    <scope>NUCLEOTIDE SEQUENCE [LARGE SCALE GENOMIC DNA]</scope>
    <source>
        <strain evidence="2">cv. 10/8</strain>
        <tissue evidence="1">Leaf</tissue>
    </source>
</reference>
<evidence type="ECO:0000313" key="1">
    <source>
        <dbReference type="EMBL" id="MCI42667.1"/>
    </source>
</evidence>
<organism evidence="1 2">
    <name type="scientific">Trifolium medium</name>
    <dbReference type="NCBI Taxonomy" id="97028"/>
    <lineage>
        <taxon>Eukaryota</taxon>
        <taxon>Viridiplantae</taxon>
        <taxon>Streptophyta</taxon>
        <taxon>Embryophyta</taxon>
        <taxon>Tracheophyta</taxon>
        <taxon>Spermatophyta</taxon>
        <taxon>Magnoliopsida</taxon>
        <taxon>eudicotyledons</taxon>
        <taxon>Gunneridae</taxon>
        <taxon>Pentapetalae</taxon>
        <taxon>rosids</taxon>
        <taxon>fabids</taxon>
        <taxon>Fabales</taxon>
        <taxon>Fabaceae</taxon>
        <taxon>Papilionoideae</taxon>
        <taxon>50 kb inversion clade</taxon>
        <taxon>NPAAA clade</taxon>
        <taxon>Hologalegina</taxon>
        <taxon>IRL clade</taxon>
        <taxon>Trifolieae</taxon>
        <taxon>Trifolium</taxon>
    </lineage>
</organism>
<sequence length="32" mass="3422">NSSRLVEAKGLKGVDLRACEVSFPTYGTNVPI</sequence>
<evidence type="ECO:0000313" key="2">
    <source>
        <dbReference type="Proteomes" id="UP000265520"/>
    </source>
</evidence>
<accession>A0A392S2R6</accession>
<dbReference type="Proteomes" id="UP000265520">
    <property type="component" value="Unassembled WGS sequence"/>
</dbReference>
<comment type="caution">
    <text evidence="1">The sequence shown here is derived from an EMBL/GenBank/DDBJ whole genome shotgun (WGS) entry which is preliminary data.</text>
</comment>
<dbReference type="AlphaFoldDB" id="A0A392S2R6"/>
<proteinExistence type="predicted"/>
<feature type="non-terminal residue" evidence="1">
    <location>
        <position position="1"/>
    </location>
</feature>
<keyword evidence="2" id="KW-1185">Reference proteome</keyword>
<name>A0A392S2R6_9FABA</name>
<dbReference type="EMBL" id="LXQA010307374">
    <property type="protein sequence ID" value="MCI42667.1"/>
    <property type="molecule type" value="Genomic_DNA"/>
</dbReference>
<protein>
    <submittedName>
        <fullName evidence="1">Uncharacterized protein</fullName>
    </submittedName>
</protein>